<dbReference type="AlphaFoldDB" id="A0A183CPU3"/>
<evidence type="ECO:0000313" key="2">
    <source>
        <dbReference type="WBParaSite" id="GPLIN_001490100"/>
    </source>
</evidence>
<reference evidence="1" key="1">
    <citation type="submission" date="2013-12" db="EMBL/GenBank/DDBJ databases">
        <authorList>
            <person name="Aslett M."/>
        </authorList>
    </citation>
    <scope>NUCLEOTIDE SEQUENCE [LARGE SCALE GENOMIC DNA]</scope>
    <source>
        <strain evidence="1">Lindley</strain>
    </source>
</reference>
<dbReference type="Gene3D" id="3.40.50.2300">
    <property type="match status" value="1"/>
</dbReference>
<protein>
    <submittedName>
        <fullName evidence="2">Transposase</fullName>
    </submittedName>
</protein>
<organism evidence="1 2">
    <name type="scientific">Globodera pallida</name>
    <name type="common">Potato cyst nematode worm</name>
    <name type="synonym">Heterodera pallida</name>
    <dbReference type="NCBI Taxonomy" id="36090"/>
    <lineage>
        <taxon>Eukaryota</taxon>
        <taxon>Metazoa</taxon>
        <taxon>Ecdysozoa</taxon>
        <taxon>Nematoda</taxon>
        <taxon>Chromadorea</taxon>
        <taxon>Rhabditida</taxon>
        <taxon>Tylenchina</taxon>
        <taxon>Tylenchomorpha</taxon>
        <taxon>Tylenchoidea</taxon>
        <taxon>Heteroderidae</taxon>
        <taxon>Heteroderinae</taxon>
        <taxon>Globodera</taxon>
    </lineage>
</organism>
<reference evidence="1" key="2">
    <citation type="submission" date="2014-05" db="EMBL/GenBank/DDBJ databases">
        <title>The genome and life-stage specific transcriptomes of Globodera pallida elucidate key aspects of plant parasitism by a cyst nematode.</title>
        <authorList>
            <person name="Cotton J.A."/>
            <person name="Lilley C.J."/>
            <person name="Jones L.M."/>
            <person name="Kikuchi T."/>
            <person name="Reid A.J."/>
            <person name="Thorpe P."/>
            <person name="Tsai I.J."/>
            <person name="Beasley H."/>
            <person name="Blok V."/>
            <person name="Cock P.J.A."/>
            <person name="Van den Akker S.E."/>
            <person name="Holroyd N."/>
            <person name="Hunt M."/>
            <person name="Mantelin S."/>
            <person name="Naghra H."/>
            <person name="Pain A."/>
            <person name="Palomares-Rius J.E."/>
            <person name="Zarowiecki M."/>
            <person name="Berriman M."/>
            <person name="Jones J.T."/>
            <person name="Urwin P.E."/>
        </authorList>
    </citation>
    <scope>NUCLEOTIDE SEQUENCE [LARGE SCALE GENOMIC DNA]</scope>
    <source>
        <strain evidence="1">Lindley</strain>
    </source>
</reference>
<reference evidence="2" key="3">
    <citation type="submission" date="2016-06" db="UniProtKB">
        <authorList>
            <consortium name="WormBaseParasite"/>
        </authorList>
    </citation>
    <scope>IDENTIFICATION</scope>
</reference>
<proteinExistence type="predicted"/>
<keyword evidence="1" id="KW-1185">Reference proteome</keyword>
<evidence type="ECO:0000313" key="1">
    <source>
        <dbReference type="Proteomes" id="UP000050741"/>
    </source>
</evidence>
<name>A0A183CPU3_GLOPA</name>
<sequence length="129" mass="14265">VLDHGARDLNYKAVTRKKWRRVGKATSHQRILDNIVLKLNLKMGGVNYDILRSERWLGGKRLFFGLALSHAQAPVKRSTGRASVKTFVRPQVIPVETAAPMVNAVKEALLTFSGLTSGGPTTRLESSLR</sequence>
<dbReference type="Proteomes" id="UP000050741">
    <property type="component" value="Unassembled WGS sequence"/>
</dbReference>
<dbReference type="WBParaSite" id="GPLIN_001490100">
    <property type="protein sequence ID" value="GPLIN_001490100"/>
    <property type="gene ID" value="GPLIN_001490100"/>
</dbReference>
<accession>A0A183CPU3</accession>